<dbReference type="InterPro" id="IPR022893">
    <property type="entry name" value="Shikimate_DH_fam"/>
</dbReference>
<dbReference type="Proteomes" id="UP000755104">
    <property type="component" value="Unassembled WGS sequence"/>
</dbReference>
<feature type="compositionally biased region" description="Basic residues" evidence="9">
    <location>
        <begin position="7"/>
        <end position="16"/>
    </location>
</feature>
<evidence type="ECO:0000256" key="3">
    <source>
        <dbReference type="ARBA" id="ARBA00022605"/>
    </source>
</evidence>
<evidence type="ECO:0000256" key="8">
    <source>
        <dbReference type="HAMAP-Rule" id="MF_00222"/>
    </source>
</evidence>
<feature type="domain" description="Shikimate dehydrogenase substrate binding N-terminal" evidence="10">
    <location>
        <begin position="58"/>
        <end position="141"/>
    </location>
</feature>
<comment type="subunit">
    <text evidence="8">Homodimer.</text>
</comment>
<dbReference type="PANTHER" id="PTHR21089">
    <property type="entry name" value="SHIKIMATE DEHYDROGENASE"/>
    <property type="match status" value="1"/>
</dbReference>
<dbReference type="InterPro" id="IPR041121">
    <property type="entry name" value="SDH_C"/>
</dbReference>
<keyword evidence="13" id="KW-1185">Reference proteome</keyword>
<sequence>MAGSKLLRGRVSHRGAGRPAVREYRGRPVHGSRHAFAPGPRRLARGRRSLVVTRYAEVIGDPIIQSKSPVIHGFWIEKLGLDAEYRATHVTADRLREYITRGREDPDWRGCNVTMPHKQAIMPILDRLEPLAKRVGAVNTVVKGPDGRLIGRNTDVAGFLGPLTDRLRNQHYFRMARVLGTGGAARAIVAGLAGAGFTLVLAGRDPDKARALLEELDPGKEHHVALLDHFAQATDFAFDDRQGCCDLIVNATPLGMRGQPPLAFDWSHAPPGSVAYDIVTDPVDTPFLKDARVAGFETIDGLGMLIGQAAAAFTYFFGVEPPREHDAELRERLTA</sequence>
<reference evidence="12 13" key="1">
    <citation type="submission" date="2021-08" db="EMBL/GenBank/DDBJ databases">
        <title>Comparative Genomics Analysis of the Genus Qipengyuania Reveals Extensive Genetic Diversity and Metabolic Versatility, Including the Description of Fifteen Novel Species.</title>
        <authorList>
            <person name="Liu Y."/>
        </authorList>
    </citation>
    <scope>NUCLEOTIDE SEQUENCE [LARGE SCALE GENOMIC DNA]</scope>
    <source>
        <strain evidence="12 13">6D47A</strain>
    </source>
</reference>
<dbReference type="CDD" id="cd01065">
    <property type="entry name" value="NAD_bind_Shikimate_DH"/>
    <property type="match status" value="1"/>
</dbReference>
<feature type="binding site" evidence="8">
    <location>
        <position position="139"/>
    </location>
    <ligand>
        <name>shikimate</name>
        <dbReference type="ChEBI" id="CHEBI:36208"/>
    </ligand>
</feature>
<dbReference type="SUPFAM" id="SSF53223">
    <property type="entry name" value="Aminoacid dehydrogenase-like, N-terminal domain"/>
    <property type="match status" value="1"/>
</dbReference>
<evidence type="ECO:0000259" key="10">
    <source>
        <dbReference type="Pfam" id="PF08501"/>
    </source>
</evidence>
<evidence type="ECO:0000256" key="1">
    <source>
        <dbReference type="ARBA" id="ARBA00004871"/>
    </source>
</evidence>
<comment type="catalytic activity">
    <reaction evidence="7 8">
        <text>shikimate + NADP(+) = 3-dehydroshikimate + NADPH + H(+)</text>
        <dbReference type="Rhea" id="RHEA:17737"/>
        <dbReference type="ChEBI" id="CHEBI:15378"/>
        <dbReference type="ChEBI" id="CHEBI:16630"/>
        <dbReference type="ChEBI" id="CHEBI:36208"/>
        <dbReference type="ChEBI" id="CHEBI:57783"/>
        <dbReference type="ChEBI" id="CHEBI:58349"/>
        <dbReference type="EC" id="1.1.1.25"/>
    </reaction>
</comment>
<feature type="binding site" evidence="8">
    <location>
        <position position="155"/>
    </location>
    <ligand>
        <name>shikimate</name>
        <dbReference type="ChEBI" id="CHEBI:36208"/>
    </ligand>
</feature>
<protein>
    <recommendedName>
        <fullName evidence="2 8">Shikimate dehydrogenase (NADP(+))</fullName>
        <shortName evidence="8">SDH</shortName>
        <ecNumber evidence="2 8">1.1.1.25</ecNumber>
    </recommendedName>
</protein>
<dbReference type="InterPro" id="IPR011342">
    <property type="entry name" value="Shikimate_DH"/>
</dbReference>
<evidence type="ECO:0000256" key="6">
    <source>
        <dbReference type="ARBA" id="ARBA00023141"/>
    </source>
</evidence>
<feature type="binding site" evidence="8">
    <location>
        <position position="278"/>
    </location>
    <ligand>
        <name>NADP(+)</name>
        <dbReference type="ChEBI" id="CHEBI:58349"/>
    </ligand>
</feature>
<feature type="binding site" evidence="8">
    <location>
        <position position="114"/>
    </location>
    <ligand>
        <name>shikimate</name>
        <dbReference type="ChEBI" id="CHEBI:36208"/>
    </ligand>
</feature>
<dbReference type="Pfam" id="PF18317">
    <property type="entry name" value="SDH_C"/>
    <property type="match status" value="1"/>
</dbReference>
<gene>
    <name evidence="8 12" type="primary">aroE</name>
    <name evidence="12" type="ORF">K3174_06805</name>
</gene>
<dbReference type="InterPro" id="IPR013708">
    <property type="entry name" value="Shikimate_DH-bd_N"/>
</dbReference>
<comment type="function">
    <text evidence="8">Involved in the biosynthesis of the chorismate, which leads to the biosynthesis of aromatic amino acids. Catalyzes the reversible NADPH linked reduction of 3-dehydroshikimate (DHSA) to yield shikimate (SA).</text>
</comment>
<comment type="pathway">
    <text evidence="1 8">Metabolic intermediate biosynthesis; chorismate biosynthesis; chorismate from D-erythrose 4-phosphate and phosphoenolpyruvate: step 4/7.</text>
</comment>
<keyword evidence="5 8" id="KW-0560">Oxidoreductase</keyword>
<evidence type="ECO:0000313" key="12">
    <source>
        <dbReference type="EMBL" id="MBX7482235.1"/>
    </source>
</evidence>
<evidence type="ECO:0000256" key="2">
    <source>
        <dbReference type="ARBA" id="ARBA00012962"/>
    </source>
</evidence>
<feature type="active site" description="Proton acceptor" evidence="8">
    <location>
        <position position="118"/>
    </location>
</feature>
<accession>A0ABS7J8E1</accession>
<comment type="caution">
    <text evidence="12">The sequence shown here is derived from an EMBL/GenBank/DDBJ whole genome shotgun (WGS) entry which is preliminary data.</text>
</comment>
<evidence type="ECO:0000259" key="11">
    <source>
        <dbReference type="Pfam" id="PF18317"/>
    </source>
</evidence>
<dbReference type="Gene3D" id="3.40.50.720">
    <property type="entry name" value="NAD(P)-binding Rossmann-like Domain"/>
    <property type="match status" value="1"/>
</dbReference>
<feature type="binding site" evidence="8">
    <location>
        <begin position="66"/>
        <end position="68"/>
    </location>
    <ligand>
        <name>shikimate</name>
        <dbReference type="ChEBI" id="CHEBI:36208"/>
    </ligand>
</feature>
<dbReference type="GO" id="GO:0004764">
    <property type="term" value="F:shikimate 3-dehydrogenase (NADP+) activity"/>
    <property type="evidence" value="ECO:0007669"/>
    <property type="project" value="UniProtKB-EC"/>
</dbReference>
<dbReference type="EMBL" id="JAIGNO010000003">
    <property type="protein sequence ID" value="MBX7482235.1"/>
    <property type="molecule type" value="Genomic_DNA"/>
</dbReference>
<comment type="similarity">
    <text evidence="8">Belongs to the shikimate dehydrogenase family.</text>
</comment>
<dbReference type="Gene3D" id="3.40.50.10860">
    <property type="entry name" value="Leucine Dehydrogenase, chain A, domain 1"/>
    <property type="match status" value="1"/>
</dbReference>
<keyword evidence="3 8" id="KW-0028">Amino-acid biosynthesis</keyword>
<dbReference type="EC" id="1.1.1.25" evidence="2 8"/>
<name>A0ABS7J8E1_9SPHN</name>
<evidence type="ECO:0000313" key="13">
    <source>
        <dbReference type="Proteomes" id="UP000755104"/>
    </source>
</evidence>
<evidence type="ECO:0000256" key="5">
    <source>
        <dbReference type="ARBA" id="ARBA00023002"/>
    </source>
</evidence>
<dbReference type="NCBIfam" id="TIGR00507">
    <property type="entry name" value="aroE"/>
    <property type="match status" value="1"/>
</dbReference>
<dbReference type="Pfam" id="PF08501">
    <property type="entry name" value="Shikimate_dh_N"/>
    <property type="match status" value="1"/>
</dbReference>
<evidence type="ECO:0000256" key="9">
    <source>
        <dbReference type="SAM" id="MobiDB-lite"/>
    </source>
</evidence>
<dbReference type="SUPFAM" id="SSF51735">
    <property type="entry name" value="NAD(P)-binding Rossmann-fold domains"/>
    <property type="match status" value="1"/>
</dbReference>
<organism evidence="12 13">
    <name type="scientific">Qipengyuania qiaonensis</name>
    <dbReference type="NCBI Taxonomy" id="2867240"/>
    <lineage>
        <taxon>Bacteria</taxon>
        <taxon>Pseudomonadati</taxon>
        <taxon>Pseudomonadota</taxon>
        <taxon>Alphaproteobacteria</taxon>
        <taxon>Sphingomonadales</taxon>
        <taxon>Erythrobacteraceae</taxon>
        <taxon>Qipengyuania</taxon>
    </lineage>
</organism>
<proteinExistence type="inferred from homology"/>
<keyword evidence="4 8" id="KW-0521">NADP</keyword>
<dbReference type="HAMAP" id="MF_00222">
    <property type="entry name" value="Shikimate_DH_AroE"/>
    <property type="match status" value="1"/>
</dbReference>
<dbReference type="PANTHER" id="PTHR21089:SF1">
    <property type="entry name" value="BIFUNCTIONAL 3-DEHYDROQUINATE DEHYDRATASE_SHIKIMATE DEHYDROGENASE, CHLOROPLASTIC"/>
    <property type="match status" value="1"/>
</dbReference>
<keyword evidence="6 8" id="KW-0057">Aromatic amino acid biosynthesis</keyword>
<feature type="domain" description="SDH C-terminal" evidence="11">
    <location>
        <begin position="301"/>
        <end position="324"/>
    </location>
</feature>
<evidence type="ECO:0000256" key="7">
    <source>
        <dbReference type="ARBA" id="ARBA00049442"/>
    </source>
</evidence>
<comment type="caution">
    <text evidence="8">Lacks conserved residue(s) required for the propagation of feature annotation.</text>
</comment>
<evidence type="ECO:0000256" key="4">
    <source>
        <dbReference type="ARBA" id="ARBA00022857"/>
    </source>
</evidence>
<dbReference type="InterPro" id="IPR046346">
    <property type="entry name" value="Aminoacid_DH-like_N_sf"/>
</dbReference>
<dbReference type="InterPro" id="IPR036291">
    <property type="entry name" value="NAD(P)-bd_dom_sf"/>
</dbReference>
<feature type="binding site" evidence="8">
    <location>
        <position position="308"/>
    </location>
    <ligand>
        <name>shikimate</name>
        <dbReference type="ChEBI" id="CHEBI:36208"/>
    </ligand>
</feature>
<feature type="region of interest" description="Disordered" evidence="9">
    <location>
        <begin position="1"/>
        <end position="20"/>
    </location>
</feature>
<feature type="binding site" evidence="8">
    <location>
        <position position="301"/>
    </location>
    <ligand>
        <name>NADP(+)</name>
        <dbReference type="ChEBI" id="CHEBI:58349"/>
    </ligand>
</feature>